<evidence type="ECO:0000313" key="2">
    <source>
        <dbReference type="EMBL" id="MCC9641294.1"/>
    </source>
</evidence>
<dbReference type="Proteomes" id="UP001430306">
    <property type="component" value="Unassembled WGS sequence"/>
</dbReference>
<dbReference type="Pfam" id="PF03983">
    <property type="entry name" value="SHD1"/>
    <property type="match status" value="1"/>
</dbReference>
<accession>A0ABS8NCM6</accession>
<proteinExistence type="predicted"/>
<dbReference type="InterPro" id="IPR007131">
    <property type="entry name" value="SHD1"/>
</dbReference>
<dbReference type="EMBL" id="JAJKFW010000006">
    <property type="protein sequence ID" value="MCC9641294.1"/>
    <property type="molecule type" value="Genomic_DNA"/>
</dbReference>
<comment type="caution">
    <text evidence="2">The sequence shown here is derived from an EMBL/GenBank/DDBJ whole genome shotgun (WGS) entry which is preliminary data.</text>
</comment>
<gene>
    <name evidence="2" type="ORF">LOC71_03340</name>
</gene>
<protein>
    <recommendedName>
        <fullName evidence="1">SLA1 homology domain-containing protein</fullName>
    </recommendedName>
</protein>
<evidence type="ECO:0000259" key="1">
    <source>
        <dbReference type="Pfam" id="PF03983"/>
    </source>
</evidence>
<keyword evidence="3" id="KW-1185">Reference proteome</keyword>
<reference evidence="2" key="1">
    <citation type="submission" date="2021-11" db="EMBL/GenBank/DDBJ databases">
        <title>Genome sequence.</title>
        <authorList>
            <person name="Sun Q."/>
        </authorList>
    </citation>
    <scope>NUCLEOTIDE SEQUENCE</scope>
    <source>
        <strain evidence="2">JC740</strain>
    </source>
</reference>
<sequence length="496" mass="55506">MMNRTQFVWTKTGLSLAILVLCVGVVLPGAATNAEDVSYSPKVGDIFHYGVEYRIVERTEGNRQPLMVRQRCRLRIKVLSEASDGWVGKYDTLPFGSGGPIKNKQQVERRLETAEAEFKDPASSLGPAMPAGDPTFAQMRNESRQRMMAAAKENARRTLLELNAYAGLYRHCSGELHCSRLGEIKFRGDVGPLPFATGTIAALIFLELPSNGMTESGFSTRTNGSLTIRSASSDQEAKSDLSILSLQQPRESIKLGHLAFDREVEIAGGVTAGSQLTLSGSGMWEFSPKMGMPYAGSVDYEIEGSSYYGIADKFDLRVGFHYLDPVRMRLFDAGLLPTPEALDEENLPRLTVQQQREMVKQWEPKTKSRSRLSRNRNLENQLRVIALNSAPPPENSRLERMMKDMLADDESWTDTIDFERILDRWKNIRKIATGFPRTWSDPSGEFKIRAILQTVDGDGVSLRRLDNDQVIKVPLEKLSEKDVEFAKTFGVAKRIE</sequence>
<name>A0ABS8NCM6_9BACT</name>
<dbReference type="Gene3D" id="2.30.30.700">
    <property type="entry name" value="SLA1 homology domain 1"/>
    <property type="match status" value="1"/>
</dbReference>
<organism evidence="2 3">
    <name type="scientific">Rhodopirellula halodulae</name>
    <dbReference type="NCBI Taxonomy" id="2894198"/>
    <lineage>
        <taxon>Bacteria</taxon>
        <taxon>Pseudomonadati</taxon>
        <taxon>Planctomycetota</taxon>
        <taxon>Planctomycetia</taxon>
        <taxon>Pirellulales</taxon>
        <taxon>Pirellulaceae</taxon>
        <taxon>Rhodopirellula</taxon>
    </lineage>
</organism>
<evidence type="ECO:0000313" key="3">
    <source>
        <dbReference type="Proteomes" id="UP001430306"/>
    </source>
</evidence>
<feature type="domain" description="SLA1 homology" evidence="1">
    <location>
        <begin position="437"/>
        <end position="488"/>
    </location>
</feature>